<evidence type="ECO:0000313" key="13">
    <source>
        <dbReference type="Proteomes" id="UP000192578"/>
    </source>
</evidence>
<sequence length="338" mass="37244">MPVGAGKKALLASLGLIASTGTAAALAGFWKKDDVVAQCAQPADLPASSNFIHLYPGPPPGIPCDAGPGPSACGRWEQNWDRREPASLIRPPKKNAENSTTGIIKENELAAATPKATRNLFFIRHGHYMVDGISDEGRMLTELGRAQAANTGKRLADLNFPWTKLVHSSMLRARETAQIIASQLPGVLVESTDLIREGAPIPPEPPVSNWRPGAQQFFEDGARIEAAFRKFIHRADPDQEKDSYEIIVCHANVIRYFVCRALQLPPEAWLRMSLHHARYNTVIVVLILYSATVNRSPNAREFLYFEFVTWVTIRPNGRVSLRTFGDSGHIPPHQLTTS</sequence>
<dbReference type="SUPFAM" id="SSF53254">
    <property type="entry name" value="Phosphoglycerate mutase-like"/>
    <property type="match status" value="1"/>
</dbReference>
<feature type="chain" id="PRO_5012980851" description="Serine/threonine-protein phosphatase PGAM5, mitochondrial" evidence="11">
    <location>
        <begin position="26"/>
        <end position="338"/>
    </location>
</feature>
<evidence type="ECO:0000256" key="7">
    <source>
        <dbReference type="ARBA" id="ARBA00040722"/>
    </source>
</evidence>
<dbReference type="Gene3D" id="3.40.50.1240">
    <property type="entry name" value="Phosphoglycerate mutase-like"/>
    <property type="match status" value="1"/>
</dbReference>
<evidence type="ECO:0000256" key="1">
    <source>
        <dbReference type="ARBA" id="ARBA00004294"/>
    </source>
</evidence>
<comment type="similarity">
    <text evidence="2">Belongs to the phosphoglycerate mutase family. BPG-dependent PGAM subfamily.</text>
</comment>
<accession>A0A1W0WGR6</accession>
<dbReference type="GO" id="GO:0004722">
    <property type="term" value="F:protein serine/threonine phosphatase activity"/>
    <property type="evidence" value="ECO:0007669"/>
    <property type="project" value="UniProtKB-EC"/>
</dbReference>
<keyword evidence="5" id="KW-0378">Hydrolase</keyword>
<evidence type="ECO:0000256" key="8">
    <source>
        <dbReference type="ARBA" id="ARBA00042520"/>
    </source>
</evidence>
<dbReference type="InterPro" id="IPR013078">
    <property type="entry name" value="His_Pase_superF_clade-1"/>
</dbReference>
<dbReference type="EC" id="3.1.3.16" evidence="3"/>
<keyword evidence="4" id="KW-0496">Mitochondrion</keyword>
<dbReference type="AlphaFoldDB" id="A0A1W0WGR6"/>
<evidence type="ECO:0000256" key="9">
    <source>
        <dbReference type="ARBA" id="ARBA00047761"/>
    </source>
</evidence>
<dbReference type="PANTHER" id="PTHR20935:SF0">
    <property type="entry name" value="SERINE_THREONINE-PROTEIN PHOSPHATASE PGAM5, MITOCHONDRIAL"/>
    <property type="match status" value="1"/>
</dbReference>
<dbReference type="InterPro" id="IPR051021">
    <property type="entry name" value="Mito_Ser/Thr_phosphatase"/>
</dbReference>
<proteinExistence type="inferred from homology"/>
<dbReference type="GO" id="GO:0090141">
    <property type="term" value="P:positive regulation of mitochondrial fission"/>
    <property type="evidence" value="ECO:0007669"/>
    <property type="project" value="TreeGrafter"/>
</dbReference>
<keyword evidence="13" id="KW-1185">Reference proteome</keyword>
<dbReference type="InterPro" id="IPR029033">
    <property type="entry name" value="His_PPase_superfam"/>
</dbReference>
<dbReference type="SMART" id="SM00855">
    <property type="entry name" value="PGAM"/>
    <property type="match status" value="1"/>
</dbReference>
<protein>
    <recommendedName>
        <fullName evidence="6">Serine/threonine-protein phosphatase PGAM5, mitochondrial</fullName>
        <ecNumber evidence="3">3.1.3.16</ecNumber>
    </recommendedName>
    <alternativeName>
        <fullName evidence="8">Phosphoglycerate mutase family member 5 homolog</fullName>
    </alternativeName>
    <alternativeName>
        <fullName evidence="7">Serine/threonine-protein phosphatase Pgam5, mitochondrial</fullName>
    </alternativeName>
</protein>
<comment type="catalytic activity">
    <reaction evidence="10">
        <text>O-phospho-L-threonyl-[protein] + H2O = L-threonyl-[protein] + phosphate</text>
        <dbReference type="Rhea" id="RHEA:47004"/>
        <dbReference type="Rhea" id="RHEA-COMP:11060"/>
        <dbReference type="Rhea" id="RHEA-COMP:11605"/>
        <dbReference type="ChEBI" id="CHEBI:15377"/>
        <dbReference type="ChEBI" id="CHEBI:30013"/>
        <dbReference type="ChEBI" id="CHEBI:43474"/>
        <dbReference type="ChEBI" id="CHEBI:61977"/>
        <dbReference type="EC" id="3.1.3.16"/>
    </reaction>
</comment>
<feature type="signal peptide" evidence="11">
    <location>
        <begin position="1"/>
        <end position="25"/>
    </location>
</feature>
<comment type="caution">
    <text evidence="12">The sequence shown here is derived from an EMBL/GenBank/DDBJ whole genome shotgun (WGS) entry which is preliminary data.</text>
</comment>
<organism evidence="12 13">
    <name type="scientific">Hypsibius exemplaris</name>
    <name type="common">Freshwater tardigrade</name>
    <dbReference type="NCBI Taxonomy" id="2072580"/>
    <lineage>
        <taxon>Eukaryota</taxon>
        <taxon>Metazoa</taxon>
        <taxon>Ecdysozoa</taxon>
        <taxon>Tardigrada</taxon>
        <taxon>Eutardigrada</taxon>
        <taxon>Parachela</taxon>
        <taxon>Hypsibioidea</taxon>
        <taxon>Hypsibiidae</taxon>
        <taxon>Hypsibius</taxon>
    </lineage>
</organism>
<evidence type="ECO:0000256" key="10">
    <source>
        <dbReference type="ARBA" id="ARBA00048336"/>
    </source>
</evidence>
<dbReference type="PANTHER" id="PTHR20935">
    <property type="entry name" value="PHOSPHOGLYCERATE MUTASE-RELATED"/>
    <property type="match status" value="1"/>
</dbReference>
<evidence type="ECO:0000256" key="5">
    <source>
        <dbReference type="ARBA" id="ARBA00022801"/>
    </source>
</evidence>
<evidence type="ECO:0000256" key="3">
    <source>
        <dbReference type="ARBA" id="ARBA00013081"/>
    </source>
</evidence>
<keyword evidence="4" id="KW-1000">Mitochondrion outer membrane</keyword>
<dbReference type="Pfam" id="PF00300">
    <property type="entry name" value="His_Phos_1"/>
    <property type="match status" value="2"/>
</dbReference>
<evidence type="ECO:0000313" key="12">
    <source>
        <dbReference type="EMBL" id="OQV14372.1"/>
    </source>
</evidence>
<keyword evidence="11" id="KW-0732">Signal</keyword>
<evidence type="ECO:0000256" key="6">
    <source>
        <dbReference type="ARBA" id="ARBA00039765"/>
    </source>
</evidence>
<dbReference type="EMBL" id="MTYJ01000105">
    <property type="protein sequence ID" value="OQV14372.1"/>
    <property type="molecule type" value="Genomic_DNA"/>
</dbReference>
<dbReference type="OrthoDB" id="2118094at2759"/>
<evidence type="ECO:0000256" key="11">
    <source>
        <dbReference type="SAM" id="SignalP"/>
    </source>
</evidence>
<name>A0A1W0WGR6_HYPEX</name>
<evidence type="ECO:0000256" key="4">
    <source>
        <dbReference type="ARBA" id="ARBA00022787"/>
    </source>
</evidence>
<keyword evidence="4" id="KW-0472">Membrane</keyword>
<gene>
    <name evidence="12" type="ORF">BV898_11352</name>
</gene>
<comment type="subcellular location">
    <subcellularLocation>
        <location evidence="1">Mitochondrion outer membrane</location>
    </subcellularLocation>
</comment>
<reference evidence="13" key="1">
    <citation type="submission" date="2017-01" db="EMBL/GenBank/DDBJ databases">
        <title>Comparative genomics of anhydrobiosis in the tardigrade Hypsibius dujardini.</title>
        <authorList>
            <person name="Yoshida Y."/>
            <person name="Koutsovoulos G."/>
            <person name="Laetsch D."/>
            <person name="Stevens L."/>
            <person name="Kumar S."/>
            <person name="Horikawa D."/>
            <person name="Ishino K."/>
            <person name="Komine S."/>
            <person name="Tomita M."/>
            <person name="Blaxter M."/>
            <person name="Arakawa K."/>
        </authorList>
    </citation>
    <scope>NUCLEOTIDE SEQUENCE [LARGE SCALE GENOMIC DNA]</scope>
    <source>
        <strain evidence="13">Z151</strain>
    </source>
</reference>
<dbReference type="GO" id="GO:0005741">
    <property type="term" value="C:mitochondrial outer membrane"/>
    <property type="evidence" value="ECO:0007669"/>
    <property type="project" value="UniProtKB-SubCell"/>
</dbReference>
<comment type="catalytic activity">
    <reaction evidence="9">
        <text>O-phospho-L-seryl-[protein] + H2O = L-seryl-[protein] + phosphate</text>
        <dbReference type="Rhea" id="RHEA:20629"/>
        <dbReference type="Rhea" id="RHEA-COMP:9863"/>
        <dbReference type="Rhea" id="RHEA-COMP:11604"/>
        <dbReference type="ChEBI" id="CHEBI:15377"/>
        <dbReference type="ChEBI" id="CHEBI:29999"/>
        <dbReference type="ChEBI" id="CHEBI:43474"/>
        <dbReference type="ChEBI" id="CHEBI:83421"/>
        <dbReference type="EC" id="3.1.3.16"/>
    </reaction>
</comment>
<dbReference type="CDD" id="cd07067">
    <property type="entry name" value="HP_PGM_like"/>
    <property type="match status" value="1"/>
</dbReference>
<dbReference type="Proteomes" id="UP000192578">
    <property type="component" value="Unassembled WGS sequence"/>
</dbReference>
<evidence type="ECO:0000256" key="2">
    <source>
        <dbReference type="ARBA" id="ARBA00006717"/>
    </source>
</evidence>